<name>A0ACC2I1B5_9PLEO</name>
<comment type="caution">
    <text evidence="1">The sequence shown here is derived from an EMBL/GenBank/DDBJ whole genome shotgun (WGS) entry which is preliminary data.</text>
</comment>
<keyword evidence="2" id="KW-1185">Reference proteome</keyword>
<protein>
    <submittedName>
        <fullName evidence="1">Uncharacterized protein</fullName>
    </submittedName>
</protein>
<evidence type="ECO:0000313" key="1">
    <source>
        <dbReference type="EMBL" id="KAJ8109159.1"/>
    </source>
</evidence>
<dbReference type="Proteomes" id="UP001153331">
    <property type="component" value="Unassembled WGS sequence"/>
</dbReference>
<reference evidence="1" key="1">
    <citation type="submission" date="2022-11" db="EMBL/GenBank/DDBJ databases">
        <title>Genome Sequence of Boeremia exigua.</title>
        <authorList>
            <person name="Buettner E."/>
        </authorList>
    </citation>
    <scope>NUCLEOTIDE SEQUENCE</scope>
    <source>
        <strain evidence="1">CU02</strain>
    </source>
</reference>
<gene>
    <name evidence="1" type="ORF">OPT61_g7665</name>
</gene>
<sequence>MFNKPRNDQYYREHLYKIVFFYWSEDVFDGSNITVDTTAATLVLMSSKGKHSRFDLPCDLLMGRTAMQSPSAQDPLSFNTGSESALDFLASSLRTCQTSHTQCRLLASNSDFLPTRVVDVGESNDSIVHLREHIELDQHSSYVALSHCWGGVQSIVLSAGTETLLRRGIDVETLPRTFQNAISVCRKLGARYLWIDSLCIFQDDTTDWARESKRMREVYSHAAFTIAATAAKDGHTGLFFDRPLPRLQAAQVEATWSADSHPDFLNGSTAFFPPPGTYFIGDFIRDHDDIQEMPLNQRAWVLQERYLSPRIMHFSREILFWECCETFSNELYPCGMSALMSVTDLYNVRLLKLRSHARRIQSISQDRRSVHETTSPANQQTDLGIYNDWLKLRTIYSTCSMTHEEDLLVALAGIAEEVADMISIGTSSQSEETLPTLRNLFIAEVVDVQAMTTPSGELTEGWVRLGCRPFSAEVWLSSNGSYLITWNEIVLDTARQGDKISVVAVVLAQYRIEDEYAVEGLILQPCSDNLDTTLERIGHFLFSGDENPDDVVKWICTKHEEAAHQIITIV</sequence>
<proteinExistence type="predicted"/>
<dbReference type="EMBL" id="JAPHNI010000648">
    <property type="protein sequence ID" value="KAJ8109159.1"/>
    <property type="molecule type" value="Genomic_DNA"/>
</dbReference>
<accession>A0ACC2I1B5</accession>
<organism evidence="1 2">
    <name type="scientific">Boeremia exigua</name>
    <dbReference type="NCBI Taxonomy" id="749465"/>
    <lineage>
        <taxon>Eukaryota</taxon>
        <taxon>Fungi</taxon>
        <taxon>Dikarya</taxon>
        <taxon>Ascomycota</taxon>
        <taxon>Pezizomycotina</taxon>
        <taxon>Dothideomycetes</taxon>
        <taxon>Pleosporomycetidae</taxon>
        <taxon>Pleosporales</taxon>
        <taxon>Pleosporineae</taxon>
        <taxon>Didymellaceae</taxon>
        <taxon>Boeremia</taxon>
    </lineage>
</organism>
<evidence type="ECO:0000313" key="2">
    <source>
        <dbReference type="Proteomes" id="UP001153331"/>
    </source>
</evidence>